<protein>
    <recommendedName>
        <fullName evidence="4">Protein CsbA</fullName>
    </recommendedName>
</protein>
<sequence>MGTKILMAMFLPALLVVLFTRITYSRTIAMLLTIALIAGSSYKGYTGSWYVIIVDAASLTLGLWYANRYMKKYTDKQRGIA</sequence>
<proteinExistence type="predicted"/>
<gene>
    <name evidence="2" type="ORF">KP77_26610</name>
</gene>
<accession>A0A0C2RXR1</accession>
<keyword evidence="1" id="KW-0472">Membrane</keyword>
<keyword evidence="1" id="KW-0812">Transmembrane</keyword>
<dbReference type="OrthoDB" id="2454250at2"/>
<evidence type="ECO:0008006" key="4">
    <source>
        <dbReference type="Google" id="ProtNLM"/>
    </source>
</evidence>
<organism evidence="2 3">
    <name type="scientific">Jeotgalibacillus alimentarius</name>
    <dbReference type="NCBI Taxonomy" id="135826"/>
    <lineage>
        <taxon>Bacteria</taxon>
        <taxon>Bacillati</taxon>
        <taxon>Bacillota</taxon>
        <taxon>Bacilli</taxon>
        <taxon>Bacillales</taxon>
        <taxon>Caryophanaceae</taxon>
        <taxon>Jeotgalibacillus</taxon>
    </lineage>
</organism>
<dbReference type="InterPro" id="IPR019242">
    <property type="entry name" value="DUF2198"/>
</dbReference>
<dbReference type="Pfam" id="PF09964">
    <property type="entry name" value="DUF2198"/>
    <property type="match status" value="1"/>
</dbReference>
<keyword evidence="1" id="KW-1133">Transmembrane helix</keyword>
<name>A0A0C2RXR1_9BACL</name>
<dbReference type="AlphaFoldDB" id="A0A0C2RXR1"/>
<comment type="caution">
    <text evidence="2">The sequence shown here is derived from an EMBL/GenBank/DDBJ whole genome shotgun (WGS) entry which is preliminary data.</text>
</comment>
<dbReference type="Proteomes" id="UP000031950">
    <property type="component" value="Unassembled WGS sequence"/>
</dbReference>
<evidence type="ECO:0000313" key="2">
    <source>
        <dbReference type="EMBL" id="KIL46534.1"/>
    </source>
</evidence>
<dbReference type="STRING" id="135826.KP77_26610"/>
<evidence type="ECO:0000256" key="1">
    <source>
        <dbReference type="SAM" id="Phobius"/>
    </source>
</evidence>
<reference evidence="2 3" key="1">
    <citation type="submission" date="2015-01" db="EMBL/GenBank/DDBJ databases">
        <title>Genome sequence of Jeotgalibacillus alimentarius.</title>
        <authorList>
            <person name="Goh K.M."/>
            <person name="Chan K.-G."/>
            <person name="Yaakop A.S."/>
            <person name="Ee R."/>
            <person name="Gan H.M."/>
            <person name="Chan C.S."/>
        </authorList>
    </citation>
    <scope>NUCLEOTIDE SEQUENCE [LARGE SCALE GENOMIC DNA]</scope>
    <source>
        <strain evidence="2 3">YKJ-13</strain>
    </source>
</reference>
<evidence type="ECO:0000313" key="3">
    <source>
        <dbReference type="Proteomes" id="UP000031950"/>
    </source>
</evidence>
<keyword evidence="3" id="KW-1185">Reference proteome</keyword>
<dbReference type="RefSeq" id="WP_041123198.1">
    <property type="nucleotide sequence ID" value="NZ_JXRQ01000025.1"/>
</dbReference>
<dbReference type="PATRIC" id="fig|135826.4.peg.2647"/>
<dbReference type="EMBL" id="JXRQ01000025">
    <property type="protein sequence ID" value="KIL46534.1"/>
    <property type="molecule type" value="Genomic_DNA"/>
</dbReference>
<feature type="transmembrane region" description="Helical" evidence="1">
    <location>
        <begin position="49"/>
        <end position="66"/>
    </location>
</feature>